<dbReference type="Pfam" id="PF05083">
    <property type="entry name" value="LST1"/>
    <property type="match status" value="1"/>
</dbReference>
<dbReference type="GeneTree" id="ENSGT00730000112003"/>
<keyword evidence="1" id="KW-0472">Membrane</keyword>
<dbReference type="EMBL" id="CABD030044185">
    <property type="status" value="NOT_ANNOTATED_CDS"/>
    <property type="molecule type" value="Genomic_DNA"/>
</dbReference>
<protein>
    <submittedName>
        <fullName evidence="2">Leukocyte specific transcript 1</fullName>
    </submittedName>
</protein>
<dbReference type="GO" id="GO:0016020">
    <property type="term" value="C:membrane"/>
    <property type="evidence" value="ECO:0007669"/>
    <property type="project" value="InterPro"/>
</dbReference>
<accession>A0A2I2Y5Y1</accession>
<evidence type="ECO:0000313" key="2">
    <source>
        <dbReference type="Ensembl" id="ENSGGOP00000030274.1"/>
    </source>
</evidence>
<organism evidence="2 3">
    <name type="scientific">Gorilla gorilla gorilla</name>
    <name type="common">Western lowland gorilla</name>
    <dbReference type="NCBI Taxonomy" id="9595"/>
    <lineage>
        <taxon>Eukaryota</taxon>
        <taxon>Metazoa</taxon>
        <taxon>Chordata</taxon>
        <taxon>Craniata</taxon>
        <taxon>Vertebrata</taxon>
        <taxon>Euteleostomi</taxon>
        <taxon>Mammalia</taxon>
        <taxon>Eutheria</taxon>
        <taxon>Euarchontoglires</taxon>
        <taxon>Primates</taxon>
        <taxon>Haplorrhini</taxon>
        <taxon>Catarrhini</taxon>
        <taxon>Hominidae</taxon>
        <taxon>Gorilla</taxon>
    </lineage>
</organism>
<name>A0A2I2Y5Y1_GORGO</name>
<reference evidence="3" key="1">
    <citation type="submission" date="2011-05" db="EMBL/GenBank/DDBJ databases">
        <title>Insights into the evolution of the great apes provided by the gorilla genome.</title>
        <authorList>
            <person name="Scally A."/>
        </authorList>
    </citation>
    <scope>NUCLEOTIDE SEQUENCE [LARGE SCALE GENOMIC DNA]</scope>
</reference>
<keyword evidence="3" id="KW-1185">Reference proteome</keyword>
<dbReference type="InterPro" id="IPR007775">
    <property type="entry name" value="Leukocyte-sp_tscrpt_1_LST1"/>
</dbReference>
<evidence type="ECO:0000256" key="1">
    <source>
        <dbReference type="SAM" id="Phobius"/>
    </source>
</evidence>
<evidence type="ECO:0000313" key="3">
    <source>
        <dbReference type="Proteomes" id="UP000001519"/>
    </source>
</evidence>
<dbReference type="Proteomes" id="UP000001519">
    <property type="component" value="Chromosome 6"/>
</dbReference>
<feature type="transmembrane region" description="Helical" evidence="1">
    <location>
        <begin position="12"/>
        <end position="34"/>
    </location>
</feature>
<reference evidence="2" key="4">
    <citation type="submission" date="2025-09" db="UniProtKB">
        <authorList>
            <consortium name="Ensembl"/>
        </authorList>
    </citation>
    <scope>IDENTIFICATION</scope>
</reference>
<dbReference type="GO" id="GO:0006955">
    <property type="term" value="P:immune response"/>
    <property type="evidence" value="ECO:0007669"/>
    <property type="project" value="InterPro"/>
</dbReference>
<sequence length="66" mass="6872">MLLRNDDIYIYGGLGLGGLLLLAVVLLSACLCWLHRRAPSVLVPGPGLLRAGTPLCISAEAASAQQ</sequence>
<dbReference type="GO" id="GO:0000902">
    <property type="term" value="P:cell morphogenesis"/>
    <property type="evidence" value="ECO:0007669"/>
    <property type="project" value="InterPro"/>
</dbReference>
<reference evidence="2" key="3">
    <citation type="submission" date="2025-08" db="UniProtKB">
        <authorList>
            <consortium name="Ensembl"/>
        </authorList>
    </citation>
    <scope>IDENTIFICATION</scope>
</reference>
<dbReference type="PROSITE" id="PS51257">
    <property type="entry name" value="PROKAR_LIPOPROTEIN"/>
    <property type="match status" value="1"/>
</dbReference>
<dbReference type="Ensembl" id="ENSGGOT00000042878.1">
    <property type="protein sequence ID" value="ENSGGOP00000030274.1"/>
    <property type="gene ID" value="ENSGGOG00000024445.2"/>
</dbReference>
<keyword evidence="1" id="KW-1133">Transmembrane helix</keyword>
<reference evidence="2 3" key="2">
    <citation type="journal article" date="2012" name="Nature">
        <title>Insights into hominid evolution from the gorilla genome sequence.</title>
        <authorList>
            <person name="Scally A."/>
            <person name="Dutheil J.Y."/>
            <person name="Hillier L.W."/>
            <person name="Jordan G.E."/>
            <person name="Goodhead I."/>
            <person name="Herrero J."/>
            <person name="Hobolth A."/>
            <person name="Lappalainen T."/>
            <person name="Mailund T."/>
            <person name="Marques-Bonet T."/>
            <person name="McCarthy S."/>
            <person name="Montgomery S.H."/>
            <person name="Schwalie P.C."/>
            <person name="Tang Y.A."/>
            <person name="Ward M.C."/>
            <person name="Xue Y."/>
            <person name="Yngvadottir B."/>
            <person name="Alkan C."/>
            <person name="Andersen L.N."/>
            <person name="Ayub Q."/>
            <person name="Ball E.V."/>
            <person name="Beal K."/>
            <person name="Bradley B.J."/>
            <person name="Chen Y."/>
            <person name="Clee C.M."/>
            <person name="Fitzgerald S."/>
            <person name="Graves T.A."/>
            <person name="Gu Y."/>
            <person name="Heath P."/>
            <person name="Heger A."/>
            <person name="Karakoc E."/>
            <person name="Kolb-Kokocinski A."/>
            <person name="Laird G.K."/>
            <person name="Lunter G."/>
            <person name="Meader S."/>
            <person name="Mort M."/>
            <person name="Mullikin J.C."/>
            <person name="Munch K."/>
            <person name="O'Connor T.D."/>
            <person name="Phillips A.D."/>
            <person name="Prado-Martinez J."/>
            <person name="Rogers A.S."/>
            <person name="Sajjadian S."/>
            <person name="Schmidt D."/>
            <person name="Shaw K."/>
            <person name="Simpson J.T."/>
            <person name="Stenson P.D."/>
            <person name="Turner D.J."/>
            <person name="Vigilant L."/>
            <person name="Vilella A.J."/>
            <person name="Whitener W."/>
            <person name="Zhu B."/>
            <person name="Cooper D.N."/>
            <person name="de Jong P."/>
            <person name="Dermitzakis E.T."/>
            <person name="Eichler E.E."/>
            <person name="Flicek P."/>
            <person name="Goldman N."/>
            <person name="Mundy N.I."/>
            <person name="Ning Z."/>
            <person name="Odom D.T."/>
            <person name="Ponting C.P."/>
            <person name="Quail M.A."/>
            <person name="Ryder O.A."/>
            <person name="Searle S.M."/>
            <person name="Warren W.C."/>
            <person name="Wilson R.K."/>
            <person name="Schierup M.H."/>
            <person name="Rogers J."/>
            <person name="Tyler-Smith C."/>
            <person name="Durbin R."/>
        </authorList>
    </citation>
    <scope>NUCLEOTIDE SEQUENCE [LARGE SCALE GENOMIC DNA]</scope>
</reference>
<dbReference type="AlphaFoldDB" id="A0A2I2Y5Y1"/>
<keyword evidence="1" id="KW-0812">Transmembrane</keyword>
<dbReference type="Bgee" id="ENSGGOG00000024445">
    <property type="expression patterns" value="Expressed in liver and 6 other cell types or tissues"/>
</dbReference>
<proteinExistence type="predicted"/>
<gene>
    <name evidence="2" type="primary">LST1</name>
</gene>